<dbReference type="Proteomes" id="UP001231189">
    <property type="component" value="Unassembled WGS sequence"/>
</dbReference>
<dbReference type="InterPro" id="IPR036397">
    <property type="entry name" value="RNaseH_sf"/>
</dbReference>
<evidence type="ECO:0000259" key="5">
    <source>
        <dbReference type="PROSITE" id="PS50994"/>
    </source>
</evidence>
<comment type="caution">
    <text evidence="6">The sequence shown here is derived from an EMBL/GenBank/DDBJ whole genome shotgun (WGS) entry which is preliminary data.</text>
</comment>
<keyword evidence="7" id="KW-1185">Reference proteome</keyword>
<dbReference type="PROSITE" id="PS50994">
    <property type="entry name" value="INTEGRASE"/>
    <property type="match status" value="1"/>
</dbReference>
<feature type="region of interest" description="Disordered" evidence="3">
    <location>
        <begin position="240"/>
        <end position="381"/>
    </location>
</feature>
<feature type="domain" description="RNase H type-1" evidence="4">
    <location>
        <begin position="1308"/>
        <end position="1438"/>
    </location>
</feature>
<dbReference type="Gene3D" id="2.40.70.10">
    <property type="entry name" value="Acid Proteases"/>
    <property type="match status" value="1"/>
</dbReference>
<dbReference type="Pfam" id="PF03732">
    <property type="entry name" value="Retrotrans_gag"/>
    <property type="match status" value="1"/>
</dbReference>
<sequence>MVPIGSINLFVGLAGVSDPSEPRPIAHTTPSRRAAPHRYSPGHRRGIRGRGGPGRRCESAVVAPTANSTVASAATDSADTAPVADSADTIPAIKSIIAAIDADFTDIIATTSVAGSTAASPTARSIATASTKDSISLVSHPSDFEGGFEDDSILSLFGSDYDSDSVEAPRYRYPTAVFMAGGEGEIPVDAFTTPLPATATATEIEAHRAALEEQRKKELAERQKFRLEQDEVRAVSHYRQQRNRRRMERARASDFPSARLNFDDPDGEIRVARVQNPDIPEGSRAAADRAARGAPHHHHHPKFLGQRSTPTAYHCTRLQPTTWQLRRPSSQESPKREAARSSSSTPRLCRAASSDAANRAIVNANNGPPPAPRAAHSSNNRVEPRPARVMVAANGQPVDARTHIVNDQEWRARNRLNDRHADEAPRQSAFTRIGPACFGPMIRGEPYPVGFKGPRDIEKYDTSIDPTVWIDSYAMAMGIQGHSELLAARYLPLMMDGVNRHWFNTLTVNSIDSWEEARAAFIQHFASAYTRATTIEDLDRCVQGPRESTRRWVQRWQDMWTTSSGISTDTAIYCFRRCCRYEPLSAKLRRVSRDNISISELFDIATRYADEDPTVDSDDEYGQRRNRRPAHTEPRRGDYRFAGRSNNGKRRGEGGHNELVATTDYEQREPKSFRRDTRPPREDRPQPKRFDARSLLDAPCIYHSKEGKPANHTTGNCYSLKQIERARRAKENDGGNQHKERAKDQDQHKGEGFGRSAGSLHTFTGVGDRRDRKVLARAVAVHAVILSDVPRWLNWSEQSITWSREDHAPRIEYPGRVALVVRPKVADYWLPKTLMDGGSSINIMYYDTFQRLGLPDSRLENTKVTFHGIVPGRKAFPIGKVTLPVTFGTPVNYRTERITFEVVNFKSSYHCVLGRQAFARFMATPHYAYNMMKMPGPRGVITVHGDPEMALECEDDSAKLADAVIADEQDNSAELAKYPVDRNDPAILEKPTELDSSAATFKAAAGTRQVDLVENDPKSQIGRNVHVYIDDVVVKSTRQTDLVSDLAETFANLRRYKIKLNPLKCTFGVPSGQLLGYVVSKRGIEPNPEKTLAVMRTKQPACLVDAQKLAGRVAALSRFIPRLGDKAMPLYRLLKKSESFRWTDEAQRALEELQHALSNAPILAAPLPKETMLLYVAASNRAISAVMVVERKEEGREQLVQRPVYYISEALIESKQRYPHYQKLVYAVLRAQRRLAPYFHEHPIKVVASTPLADIIRNRDATGRIAKWAVELGVHNITYESRHAIKSQALADFLADWEEAQQPSSPADLKHWTLHFDGSKNLEGAGAGVVLTSPKGDTVKYVLQLRFEPCTNNMAEYEALLHGMRVAKEMGATRLRCLGDSDLVASQTSGTCDATDANMIAYKRAVDQAGASFAGHVVEWVDRRKNEEADALARIGSKRLQPPPGVVLDILSHPSVRAPRELDIAEPPAPDSALVALAVDSTDWTEPYISYLESQALPMDETKARAIVRRCKSFTIINNELYKRSVSGVFQRCVTTAEGRNILRDIHAGDCGHHAGRRAFNRSALKTIPLTWPFAVWGMDMVGKFKTAPGGYTHLLVAVDKFTKWVEAKPIKKCDGKTATKFLRELIYRSTGFTPFFLVYGAEAVMPTDIAYDSPRVANYAEEDNERARQDDIDLLDEARDLALSRTAIYQQDLRRYHSRRVRSRSFQVGDLVLRLIQDKKGMHKLSPPWEGPFAVSRVLGNDSYYLIDVRKDDKGEPLTKEVERPWNINLLRRFYT</sequence>
<evidence type="ECO:0000256" key="1">
    <source>
        <dbReference type="ARBA" id="ARBA00023172"/>
    </source>
</evidence>
<name>A0AAD8SR99_LOLMU</name>
<dbReference type="PANTHER" id="PTHR48475:SF1">
    <property type="entry name" value="RNASE H TYPE-1 DOMAIN-CONTAINING PROTEIN"/>
    <property type="match status" value="1"/>
</dbReference>
<dbReference type="EMBL" id="JAUUTY010000003">
    <property type="protein sequence ID" value="KAK1662494.1"/>
    <property type="molecule type" value="Genomic_DNA"/>
</dbReference>
<dbReference type="InterPro" id="IPR041577">
    <property type="entry name" value="RT_RNaseH_2"/>
</dbReference>
<dbReference type="GO" id="GO:0015074">
    <property type="term" value="P:DNA integration"/>
    <property type="evidence" value="ECO:0007669"/>
    <property type="project" value="InterPro"/>
</dbReference>
<dbReference type="GO" id="GO:0003676">
    <property type="term" value="F:nucleic acid binding"/>
    <property type="evidence" value="ECO:0007669"/>
    <property type="project" value="InterPro"/>
</dbReference>
<dbReference type="InterPro" id="IPR021109">
    <property type="entry name" value="Peptidase_aspartic_dom_sf"/>
</dbReference>
<dbReference type="InterPro" id="IPR043128">
    <property type="entry name" value="Rev_trsase/Diguanyl_cyclase"/>
</dbReference>
<dbReference type="InterPro" id="IPR012337">
    <property type="entry name" value="RNaseH-like_sf"/>
</dbReference>
<gene>
    <name evidence="6" type="ORF">QYE76_050653</name>
</gene>
<dbReference type="Pfam" id="PF17919">
    <property type="entry name" value="RT_RNaseH_2"/>
    <property type="match status" value="1"/>
</dbReference>
<dbReference type="Gene3D" id="3.30.70.270">
    <property type="match status" value="2"/>
</dbReference>
<feature type="compositionally biased region" description="Basic and acidic residues" evidence="3">
    <location>
        <begin position="630"/>
        <end position="641"/>
    </location>
</feature>
<evidence type="ECO:0000259" key="4">
    <source>
        <dbReference type="PROSITE" id="PS50879"/>
    </source>
</evidence>
<dbReference type="Pfam" id="PF13456">
    <property type="entry name" value="RVT_3"/>
    <property type="match status" value="1"/>
</dbReference>
<dbReference type="InterPro" id="IPR000477">
    <property type="entry name" value="RT_dom"/>
</dbReference>
<dbReference type="CDD" id="cd09279">
    <property type="entry name" value="RNase_HI_like"/>
    <property type="match status" value="1"/>
</dbReference>
<dbReference type="InterPro" id="IPR043502">
    <property type="entry name" value="DNA/RNA_pol_sf"/>
</dbReference>
<evidence type="ECO:0000256" key="3">
    <source>
        <dbReference type="SAM" id="MobiDB-lite"/>
    </source>
</evidence>
<organism evidence="6 7">
    <name type="scientific">Lolium multiflorum</name>
    <name type="common">Italian ryegrass</name>
    <name type="synonym">Lolium perenne subsp. multiflorum</name>
    <dbReference type="NCBI Taxonomy" id="4521"/>
    <lineage>
        <taxon>Eukaryota</taxon>
        <taxon>Viridiplantae</taxon>
        <taxon>Streptophyta</taxon>
        <taxon>Embryophyta</taxon>
        <taxon>Tracheophyta</taxon>
        <taxon>Spermatophyta</taxon>
        <taxon>Magnoliopsida</taxon>
        <taxon>Liliopsida</taxon>
        <taxon>Poales</taxon>
        <taxon>Poaceae</taxon>
        <taxon>BOP clade</taxon>
        <taxon>Pooideae</taxon>
        <taxon>Poodae</taxon>
        <taxon>Poeae</taxon>
        <taxon>Poeae Chloroplast Group 2 (Poeae type)</taxon>
        <taxon>Loliodinae</taxon>
        <taxon>Loliinae</taxon>
        <taxon>Lolium</taxon>
    </lineage>
</organism>
<keyword evidence="2" id="KW-0175">Coiled coil</keyword>
<evidence type="ECO:0000256" key="2">
    <source>
        <dbReference type="SAM" id="Coils"/>
    </source>
</evidence>
<protein>
    <submittedName>
        <fullName evidence="6">Uncharacterized protein</fullName>
    </submittedName>
</protein>
<feature type="region of interest" description="Disordered" evidence="3">
    <location>
        <begin position="727"/>
        <end position="764"/>
    </location>
</feature>
<dbReference type="SUPFAM" id="SSF56672">
    <property type="entry name" value="DNA/RNA polymerases"/>
    <property type="match status" value="1"/>
</dbReference>
<dbReference type="InterPro" id="IPR005162">
    <property type="entry name" value="Retrotrans_gag_dom"/>
</dbReference>
<feature type="compositionally biased region" description="Basic and acidic residues" evidence="3">
    <location>
        <begin position="727"/>
        <end position="752"/>
    </location>
</feature>
<dbReference type="PANTHER" id="PTHR48475">
    <property type="entry name" value="RIBONUCLEASE H"/>
    <property type="match status" value="1"/>
</dbReference>
<dbReference type="GO" id="GO:0004523">
    <property type="term" value="F:RNA-DNA hybrid ribonuclease activity"/>
    <property type="evidence" value="ECO:0007669"/>
    <property type="project" value="InterPro"/>
</dbReference>
<dbReference type="InterPro" id="IPR002156">
    <property type="entry name" value="RNaseH_domain"/>
</dbReference>
<reference evidence="6" key="1">
    <citation type="submission" date="2023-07" db="EMBL/GenBank/DDBJ databases">
        <title>A chromosome-level genome assembly of Lolium multiflorum.</title>
        <authorList>
            <person name="Chen Y."/>
            <person name="Copetti D."/>
            <person name="Kolliker R."/>
            <person name="Studer B."/>
        </authorList>
    </citation>
    <scope>NUCLEOTIDE SEQUENCE</scope>
    <source>
        <strain evidence="6">02402/16</strain>
        <tissue evidence="6">Leaf</tissue>
    </source>
</reference>
<feature type="domain" description="Integrase catalytic" evidence="5">
    <location>
        <begin position="1565"/>
        <end position="1649"/>
    </location>
</feature>
<dbReference type="PROSITE" id="PS50879">
    <property type="entry name" value="RNASE_H_1"/>
    <property type="match status" value="1"/>
</dbReference>
<evidence type="ECO:0000313" key="7">
    <source>
        <dbReference type="Proteomes" id="UP001231189"/>
    </source>
</evidence>
<evidence type="ECO:0000313" key="6">
    <source>
        <dbReference type="EMBL" id="KAK1662494.1"/>
    </source>
</evidence>
<feature type="compositionally biased region" description="Basic and acidic residues" evidence="3">
    <location>
        <begin position="665"/>
        <end position="694"/>
    </location>
</feature>
<dbReference type="InterPro" id="IPR001584">
    <property type="entry name" value="Integrase_cat-core"/>
</dbReference>
<feature type="region of interest" description="Disordered" evidence="3">
    <location>
        <begin position="612"/>
        <end position="695"/>
    </location>
</feature>
<feature type="compositionally biased region" description="Basic residues" evidence="3">
    <location>
        <begin position="34"/>
        <end position="48"/>
    </location>
</feature>
<accession>A0AAD8SR99</accession>
<feature type="region of interest" description="Disordered" evidence="3">
    <location>
        <begin position="18"/>
        <end position="55"/>
    </location>
</feature>
<dbReference type="Pfam" id="PF00078">
    <property type="entry name" value="RVT_1"/>
    <property type="match status" value="1"/>
</dbReference>
<dbReference type="Gene3D" id="3.30.420.10">
    <property type="entry name" value="Ribonuclease H-like superfamily/Ribonuclease H"/>
    <property type="match status" value="2"/>
</dbReference>
<dbReference type="SUPFAM" id="SSF53098">
    <property type="entry name" value="Ribonuclease H-like"/>
    <property type="match status" value="2"/>
</dbReference>
<feature type="compositionally biased region" description="Polar residues" evidence="3">
    <location>
        <begin position="318"/>
        <end position="332"/>
    </location>
</feature>
<dbReference type="CDD" id="cd00303">
    <property type="entry name" value="retropepsin_like"/>
    <property type="match status" value="1"/>
</dbReference>
<feature type="coiled-coil region" evidence="2">
    <location>
        <begin position="201"/>
        <end position="230"/>
    </location>
</feature>
<keyword evidence="1" id="KW-0233">DNA recombination</keyword>
<proteinExistence type="predicted"/>